<reference evidence="2" key="1">
    <citation type="journal article" date="2023" name="Insect Mol. Biol.">
        <title>Genome sequencing provides insights into the evolution of gene families encoding plant cell wall-degrading enzymes in longhorned beetles.</title>
        <authorList>
            <person name="Shin N.R."/>
            <person name="Okamura Y."/>
            <person name="Kirsch R."/>
            <person name="Pauchet Y."/>
        </authorList>
    </citation>
    <scope>NUCLEOTIDE SEQUENCE</scope>
    <source>
        <strain evidence="2">RBIC_L_NR</strain>
    </source>
</reference>
<feature type="domain" description="DUF4371" evidence="1">
    <location>
        <begin position="79"/>
        <end position="222"/>
    </location>
</feature>
<dbReference type="Pfam" id="PF14291">
    <property type="entry name" value="DUF4371"/>
    <property type="match status" value="1"/>
</dbReference>
<sequence length="263" mass="29355">MRIFFAGEQFLVIYQKPELDIRNQLSDERKKQVLENRARLIPILKTIILHGQQNIPLRGYRDDGPLIKDSGEFNLIAGDNDGCFRALLRFRRDAGDTVLKHLKNSAANATYISKTTANQLINCCEKAILSVITKQIDDSGYYSIIFDETTDVATISQLSVSIRYVYKEKVLENFVGFLDLHKSNYDSETNEKVLGQTVIKKLKSLGLNLEKCVGIGCDGCSVNLSQAKGAAVTIQKEAKNANVFPCFNHALNLSISKSLSQKC</sequence>
<gene>
    <name evidence="2" type="ORF">NQ314_017257</name>
</gene>
<accession>A0AAV8WTT6</accession>
<dbReference type="PANTHER" id="PTHR45749:SF21">
    <property type="entry name" value="DUF4371 DOMAIN-CONTAINING PROTEIN"/>
    <property type="match status" value="1"/>
</dbReference>
<dbReference type="InterPro" id="IPR025398">
    <property type="entry name" value="DUF4371"/>
</dbReference>
<evidence type="ECO:0000313" key="3">
    <source>
        <dbReference type="Proteomes" id="UP001162156"/>
    </source>
</evidence>
<keyword evidence="3" id="KW-1185">Reference proteome</keyword>
<dbReference type="AlphaFoldDB" id="A0AAV8WTT6"/>
<protein>
    <recommendedName>
        <fullName evidence="1">DUF4371 domain-containing protein</fullName>
    </recommendedName>
</protein>
<dbReference type="Proteomes" id="UP001162156">
    <property type="component" value="Unassembled WGS sequence"/>
</dbReference>
<evidence type="ECO:0000259" key="1">
    <source>
        <dbReference type="Pfam" id="PF14291"/>
    </source>
</evidence>
<dbReference type="PANTHER" id="PTHR45749">
    <property type="match status" value="1"/>
</dbReference>
<organism evidence="2 3">
    <name type="scientific">Rhamnusium bicolor</name>
    <dbReference type="NCBI Taxonomy" id="1586634"/>
    <lineage>
        <taxon>Eukaryota</taxon>
        <taxon>Metazoa</taxon>
        <taxon>Ecdysozoa</taxon>
        <taxon>Arthropoda</taxon>
        <taxon>Hexapoda</taxon>
        <taxon>Insecta</taxon>
        <taxon>Pterygota</taxon>
        <taxon>Neoptera</taxon>
        <taxon>Endopterygota</taxon>
        <taxon>Coleoptera</taxon>
        <taxon>Polyphaga</taxon>
        <taxon>Cucujiformia</taxon>
        <taxon>Chrysomeloidea</taxon>
        <taxon>Cerambycidae</taxon>
        <taxon>Lepturinae</taxon>
        <taxon>Rhagiini</taxon>
        <taxon>Rhamnusium</taxon>
    </lineage>
</organism>
<evidence type="ECO:0000313" key="2">
    <source>
        <dbReference type="EMBL" id="KAJ8930002.1"/>
    </source>
</evidence>
<dbReference type="EMBL" id="JANEYF010004818">
    <property type="protein sequence ID" value="KAJ8930002.1"/>
    <property type="molecule type" value="Genomic_DNA"/>
</dbReference>
<proteinExistence type="predicted"/>
<comment type="caution">
    <text evidence="2">The sequence shown here is derived from an EMBL/GenBank/DDBJ whole genome shotgun (WGS) entry which is preliminary data.</text>
</comment>
<name>A0AAV8WTT6_9CUCU</name>